<dbReference type="STRING" id="34508.A0A4U5M582"/>
<keyword evidence="1" id="KW-0195">Cyclin</keyword>
<dbReference type="Proteomes" id="UP000298663">
    <property type="component" value="Unassembled WGS sequence"/>
</dbReference>
<reference evidence="3 4" key="2">
    <citation type="journal article" date="2019" name="G3 (Bethesda)">
        <title>Hybrid Assembly of the Genome of the Entomopathogenic Nematode Steinernema carpocapsae Identifies the X-Chromosome.</title>
        <authorList>
            <person name="Serra L."/>
            <person name="Macchietto M."/>
            <person name="Macias-Munoz A."/>
            <person name="McGill C.J."/>
            <person name="Rodriguez I.M."/>
            <person name="Rodriguez B."/>
            <person name="Murad R."/>
            <person name="Mortazavi A."/>
        </authorList>
    </citation>
    <scope>NUCLEOTIDE SEQUENCE [LARGE SCALE GENOMIC DNA]</scope>
    <source>
        <strain evidence="3 4">ALL</strain>
    </source>
</reference>
<evidence type="ECO:0000256" key="1">
    <source>
        <dbReference type="ARBA" id="ARBA00023127"/>
    </source>
</evidence>
<accession>A0A4U5M582</accession>
<name>A0A4U5M582_STECR</name>
<gene>
    <name evidence="3" type="ORF">L596_024616</name>
</gene>
<dbReference type="PANTHER" id="PTHR10026">
    <property type="entry name" value="CYCLIN"/>
    <property type="match status" value="1"/>
</dbReference>
<organism evidence="3 4">
    <name type="scientific">Steinernema carpocapsae</name>
    <name type="common">Entomopathogenic nematode</name>
    <dbReference type="NCBI Taxonomy" id="34508"/>
    <lineage>
        <taxon>Eukaryota</taxon>
        <taxon>Metazoa</taxon>
        <taxon>Ecdysozoa</taxon>
        <taxon>Nematoda</taxon>
        <taxon>Chromadorea</taxon>
        <taxon>Rhabditida</taxon>
        <taxon>Tylenchina</taxon>
        <taxon>Panagrolaimomorpha</taxon>
        <taxon>Strongyloidoidea</taxon>
        <taxon>Steinernematidae</taxon>
        <taxon>Steinernema</taxon>
    </lineage>
</organism>
<comment type="caution">
    <text evidence="3">The sequence shown here is derived from an EMBL/GenBank/DDBJ whole genome shotgun (WGS) entry which is preliminary data.</text>
</comment>
<dbReference type="GO" id="GO:0006357">
    <property type="term" value="P:regulation of transcription by RNA polymerase II"/>
    <property type="evidence" value="ECO:0007669"/>
    <property type="project" value="InterPro"/>
</dbReference>
<dbReference type="Gene3D" id="1.10.472.10">
    <property type="entry name" value="Cyclin-like"/>
    <property type="match status" value="2"/>
</dbReference>
<dbReference type="InterPro" id="IPR036915">
    <property type="entry name" value="Cyclin-like_sf"/>
</dbReference>
<evidence type="ECO:0000313" key="3">
    <source>
        <dbReference type="EMBL" id="TKR64018.1"/>
    </source>
</evidence>
<dbReference type="EMBL" id="AZBU02000009">
    <property type="protein sequence ID" value="TKR64018.1"/>
    <property type="molecule type" value="Genomic_DNA"/>
</dbReference>
<keyword evidence="4" id="KW-1185">Reference proteome</keyword>
<evidence type="ECO:0000256" key="2">
    <source>
        <dbReference type="SAM" id="MobiDB-lite"/>
    </source>
</evidence>
<dbReference type="CDD" id="cd20524">
    <property type="entry name" value="CYCLIN_CCNH_rpt1"/>
    <property type="match status" value="1"/>
</dbReference>
<proteinExistence type="predicted"/>
<sequence>MSKTCEQRVESHFQTAGFHRSMYTTSSQKKQWTFESQEALDKKREEMMRTFREKNAYLMPSEDPDDEHFFDVKDEKIFLKIVIKTSQLFGEEFKPPMWPSVKWMAQAYFKRFFLRHTAMEYSPKNIVMACFYVAAKVEEFNVSIDEFLKNFNENRPVVRISNRLHRKQHGNRPFAGTGDHASHGLRPNHPHALPRLRRSAARDESESRTGIQPRRSAAPLVFSKAQIGDAVFLFPPSQIALAGLKYGLDQLNKSPELLKEYLMKLFRIDLGYAKPEDTVTIDKLMVKLDEVIDYVVTAAMDISEEDRIRIRNKFSAFATLYHDRTRRNQNSASNSHDSDDEESG</sequence>
<dbReference type="AlphaFoldDB" id="A0A4U5M582"/>
<protein>
    <submittedName>
        <fullName evidence="3">Uncharacterized protein</fullName>
    </submittedName>
</protein>
<evidence type="ECO:0000313" key="4">
    <source>
        <dbReference type="Proteomes" id="UP000298663"/>
    </source>
</evidence>
<dbReference type="OrthoDB" id="340962at2759"/>
<dbReference type="SUPFAM" id="SSF47954">
    <property type="entry name" value="Cyclin-like"/>
    <property type="match status" value="2"/>
</dbReference>
<feature type="compositionally biased region" description="Basic residues" evidence="2">
    <location>
        <begin position="186"/>
        <end position="199"/>
    </location>
</feature>
<dbReference type="InterPro" id="IPR043198">
    <property type="entry name" value="Cyclin/Ssn8"/>
</dbReference>
<feature type="region of interest" description="Disordered" evidence="2">
    <location>
        <begin position="168"/>
        <end position="212"/>
    </location>
</feature>
<reference evidence="3 4" key="1">
    <citation type="journal article" date="2015" name="Genome Biol.">
        <title>Comparative genomics of Steinernema reveals deeply conserved gene regulatory networks.</title>
        <authorList>
            <person name="Dillman A.R."/>
            <person name="Macchietto M."/>
            <person name="Porter C.F."/>
            <person name="Rogers A."/>
            <person name="Williams B."/>
            <person name="Antoshechkin I."/>
            <person name="Lee M.M."/>
            <person name="Goodwin Z."/>
            <person name="Lu X."/>
            <person name="Lewis E.E."/>
            <person name="Goodrich-Blair H."/>
            <person name="Stock S.P."/>
            <person name="Adams B.J."/>
            <person name="Sternberg P.W."/>
            <person name="Mortazavi A."/>
        </authorList>
    </citation>
    <scope>NUCLEOTIDE SEQUENCE [LARGE SCALE GENOMIC DNA]</scope>
    <source>
        <strain evidence="3 4">ALL</strain>
    </source>
</reference>
<dbReference type="GO" id="GO:0016538">
    <property type="term" value="F:cyclin-dependent protein serine/threonine kinase regulator activity"/>
    <property type="evidence" value="ECO:0007669"/>
    <property type="project" value="InterPro"/>
</dbReference>